<dbReference type="InterPro" id="IPR005815">
    <property type="entry name" value="BioA"/>
</dbReference>
<dbReference type="Gene3D" id="3.40.640.10">
    <property type="entry name" value="Type I PLP-dependent aspartate aminotransferase-like (Major domain)"/>
    <property type="match status" value="1"/>
</dbReference>
<evidence type="ECO:0000256" key="3">
    <source>
        <dbReference type="ARBA" id="ARBA00022576"/>
    </source>
</evidence>
<dbReference type="GO" id="GO:0030170">
    <property type="term" value="F:pyridoxal phosphate binding"/>
    <property type="evidence" value="ECO:0007669"/>
    <property type="project" value="UniProtKB-UniRule"/>
</dbReference>
<evidence type="ECO:0000256" key="7">
    <source>
        <dbReference type="ARBA" id="ARBA00022898"/>
    </source>
</evidence>
<dbReference type="CDD" id="cd00610">
    <property type="entry name" value="OAT_like"/>
    <property type="match status" value="1"/>
</dbReference>
<evidence type="ECO:0000256" key="9">
    <source>
        <dbReference type="HAMAP-Rule" id="MF_00834"/>
    </source>
</evidence>
<keyword evidence="9" id="KW-0963">Cytoplasm</keyword>
<feature type="binding site" evidence="9">
    <location>
        <position position="261"/>
    </location>
    <ligand>
        <name>substrate</name>
    </ligand>
</feature>
<feature type="binding site" evidence="9">
    <location>
        <begin position="94"/>
        <end position="95"/>
    </location>
    <ligand>
        <name>pyridoxal 5'-phosphate</name>
        <dbReference type="ChEBI" id="CHEBI:597326"/>
    </ligand>
</feature>
<evidence type="ECO:0000256" key="2">
    <source>
        <dbReference type="ARBA" id="ARBA00005063"/>
    </source>
</evidence>
<comment type="subcellular location">
    <subcellularLocation>
        <location evidence="9">Cytoplasm</location>
    </subcellularLocation>
</comment>
<keyword evidence="3 9" id="KW-0032">Aminotransferase</keyword>
<dbReference type="AlphaFoldDB" id="A0A2Z5UXP2"/>
<keyword evidence="7 9" id="KW-0663">Pyridoxal phosphate</keyword>
<feature type="binding site" evidence="9">
    <location>
        <position position="127"/>
    </location>
    <ligand>
        <name>substrate</name>
    </ligand>
</feature>
<dbReference type="GO" id="GO:0005737">
    <property type="term" value="C:cytoplasm"/>
    <property type="evidence" value="ECO:0007669"/>
    <property type="project" value="UniProtKB-SubCell"/>
</dbReference>
<dbReference type="PIRSF" id="PIRSF000521">
    <property type="entry name" value="Transaminase_4ab_Lys_Orn"/>
    <property type="match status" value="1"/>
</dbReference>
<dbReference type="SUPFAM" id="SSF53383">
    <property type="entry name" value="PLP-dependent transferases"/>
    <property type="match status" value="1"/>
</dbReference>
<comment type="similarity">
    <text evidence="9">Belongs to the class-III pyridoxal-phosphate-dependent aminotransferase family. BioA subfamily.</text>
</comment>
<proteinExistence type="inferred from homology"/>
<feature type="binding site" evidence="9">
    <location>
        <position position="296"/>
    </location>
    <ligand>
        <name>substrate</name>
    </ligand>
</feature>
<evidence type="ECO:0000256" key="4">
    <source>
        <dbReference type="ARBA" id="ARBA00022679"/>
    </source>
</evidence>
<keyword evidence="5 9" id="KW-0949">S-adenosyl-L-methionine</keyword>
<organism evidence="10 11">
    <name type="scientific">Candidatus Rickettsiella viridis</name>
    <dbReference type="NCBI Taxonomy" id="676208"/>
    <lineage>
        <taxon>Bacteria</taxon>
        <taxon>Pseudomonadati</taxon>
        <taxon>Pseudomonadota</taxon>
        <taxon>Gammaproteobacteria</taxon>
        <taxon>Legionellales</taxon>
        <taxon>Coxiellaceae</taxon>
        <taxon>Rickettsiella</taxon>
    </lineage>
</organism>
<sequence length="421" mass="47404">MKDYLSFPPLVVSKAYGPFIELDNGLRLIDAISSWWCKSLGHNHPRLKKALYAQLDRFEHVIFANSTHEVIVQLSEKLALLSPGLNKVFYASEGSSAVEISLKMALHAQKIKGFSQRTQFTALQNGYHGETFMALGLSDLGLYHQPYEPQLIKPQFICNLPYVTSREDPLWEDCSDCWPAIEKQLEQQATVLAAIIVEPIVQGAGGMLIYSQDFLRRLRKWTREQGIYLIADEIMTGLGRTGFALACEHAQIQADFICLSKGLTSGWLAMSAVLTRTDIYNLFYDDYSIEKNFLHSHTFSGNALAAAVALECLTVLEEENIYLEVQKKETILKTLMQEVADITGKLTNIRIIGAIVAADLVLTTEQKNQRVGYQIFQEAIKMGAWLRPLGNTIYWLPPLNIEISVLEELKDITIQSINKLL</sequence>
<dbReference type="Proteomes" id="UP000282483">
    <property type="component" value="Chromosome"/>
</dbReference>
<keyword evidence="4 9" id="KW-0808">Transferase</keyword>
<gene>
    <name evidence="9 10" type="primary">bioA</name>
    <name evidence="10" type="ORF">RVIR1_14640</name>
</gene>
<comment type="function">
    <text evidence="9">Catalyzes the transfer of the alpha-amino group from S-adenosyl-L-methionine (SAM) to 7-keto-8-aminopelargonic acid (KAPA) to form 7,8-diaminopelargonic acid (DAPA). It is the only aminotransferase known to utilize SAM as an amino donor.</text>
</comment>
<protein>
    <recommendedName>
        <fullName evidence="9">Adenosylmethionine-8-amino-7-oxononanoate aminotransferase</fullName>
        <ecNumber evidence="9">2.6.1.62</ecNumber>
    </recommendedName>
    <alternativeName>
        <fullName evidence="9">7,8-diamino-pelargonic acid aminotransferase</fullName>
        <shortName evidence="9">DAPA AT</shortName>
        <shortName evidence="9">DAPA aminotransferase</shortName>
    </alternativeName>
    <alternativeName>
        <fullName evidence="9">7,8-diaminononanoate synthase</fullName>
        <shortName evidence="9">DANS</shortName>
    </alternativeName>
    <alternativeName>
        <fullName evidence="9">Diaminopelargonic acid synthase</fullName>
    </alternativeName>
</protein>
<comment type="pathway">
    <text evidence="2 9">Cofactor biosynthesis; biotin biosynthesis; 7,8-diaminononanoate from 8-amino-7-oxononanoate (SAM route): step 1/1.</text>
</comment>
<feature type="binding site" evidence="9">
    <location>
        <position position="35"/>
    </location>
    <ligand>
        <name>substrate</name>
    </ligand>
</feature>
<feature type="site" description="Participates in the substrate recognition with KAPA and in a stacking interaction with the adenine ring of SAM" evidence="9">
    <location>
        <position position="5"/>
    </location>
</feature>
<keyword evidence="11" id="KW-1185">Reference proteome</keyword>
<comment type="catalytic activity">
    <reaction evidence="8 9">
        <text>(8S)-8-amino-7-oxononanoate + S-adenosyl-L-methionine = S-adenosyl-4-methylsulfanyl-2-oxobutanoate + (7R,8S)-7,8-diammoniononanoate</text>
        <dbReference type="Rhea" id="RHEA:16861"/>
        <dbReference type="ChEBI" id="CHEBI:16490"/>
        <dbReference type="ChEBI" id="CHEBI:59789"/>
        <dbReference type="ChEBI" id="CHEBI:149468"/>
        <dbReference type="ChEBI" id="CHEBI:149469"/>
        <dbReference type="EC" id="2.6.1.62"/>
    </reaction>
</comment>
<dbReference type="PANTHER" id="PTHR42684">
    <property type="entry name" value="ADENOSYLMETHIONINE-8-AMINO-7-OXONONANOATE AMINOTRANSFERASE"/>
    <property type="match status" value="1"/>
</dbReference>
<evidence type="ECO:0000256" key="6">
    <source>
        <dbReference type="ARBA" id="ARBA00022756"/>
    </source>
</evidence>
<evidence type="ECO:0000256" key="1">
    <source>
        <dbReference type="ARBA" id="ARBA00001933"/>
    </source>
</evidence>
<dbReference type="GO" id="GO:0009102">
    <property type="term" value="P:biotin biosynthetic process"/>
    <property type="evidence" value="ECO:0007669"/>
    <property type="project" value="UniProtKB-UniRule"/>
</dbReference>
<dbReference type="Pfam" id="PF00202">
    <property type="entry name" value="Aminotran_3"/>
    <property type="match status" value="1"/>
</dbReference>
<feature type="binding site" evidence="9">
    <location>
        <position position="387"/>
    </location>
    <ligand>
        <name>substrate</name>
    </ligand>
</feature>
<dbReference type="KEGG" id="rvi:RVIR1_14640"/>
<dbReference type="PANTHER" id="PTHR42684:SF3">
    <property type="entry name" value="ADENOSYLMETHIONINE-8-AMINO-7-OXONONANOATE AMINOTRANSFERASE"/>
    <property type="match status" value="1"/>
</dbReference>
<comment type="subunit">
    <text evidence="9">Homodimer.</text>
</comment>
<dbReference type="PROSITE" id="PS00600">
    <property type="entry name" value="AA_TRANSFER_CLASS_3"/>
    <property type="match status" value="1"/>
</dbReference>
<dbReference type="InterPro" id="IPR015424">
    <property type="entry name" value="PyrdxlP-dep_Trfase"/>
</dbReference>
<dbReference type="HAMAP" id="MF_00834">
    <property type="entry name" value="BioA"/>
    <property type="match status" value="1"/>
</dbReference>
<dbReference type="EMBL" id="AP018005">
    <property type="protein sequence ID" value="BBB15903.1"/>
    <property type="molecule type" value="Genomic_DNA"/>
</dbReference>
<dbReference type="NCBIfam" id="TIGR00508">
    <property type="entry name" value="bioA"/>
    <property type="match status" value="1"/>
</dbReference>
<dbReference type="InterPro" id="IPR049704">
    <property type="entry name" value="Aminotrans_3_PPA_site"/>
</dbReference>
<feature type="binding site" evidence="9">
    <location>
        <position position="232"/>
    </location>
    <ligand>
        <name>pyridoxal 5'-phosphate</name>
        <dbReference type="ChEBI" id="CHEBI:597326"/>
    </ligand>
</feature>
<keyword evidence="6 9" id="KW-0093">Biotin biosynthesis</keyword>
<dbReference type="GO" id="GO:0004141">
    <property type="term" value="F:dethiobiotin synthase activity"/>
    <property type="evidence" value="ECO:0007669"/>
    <property type="project" value="TreeGrafter"/>
</dbReference>
<dbReference type="InterPro" id="IPR015422">
    <property type="entry name" value="PyrdxlP-dep_Trfase_small"/>
</dbReference>
<dbReference type="GO" id="GO:0004015">
    <property type="term" value="F:adenosylmethionine-8-amino-7-oxononanoate transaminase activity"/>
    <property type="evidence" value="ECO:0007669"/>
    <property type="project" value="UniProtKB-UniRule"/>
</dbReference>
<comment type="cofactor">
    <cofactor evidence="1 9">
        <name>pyridoxal 5'-phosphate</name>
        <dbReference type="ChEBI" id="CHEBI:597326"/>
    </cofactor>
</comment>
<dbReference type="EC" id="2.6.1.62" evidence="9"/>
<dbReference type="Gene3D" id="3.90.1150.10">
    <property type="entry name" value="Aspartate Aminotransferase, domain 1"/>
    <property type="match status" value="1"/>
</dbReference>
<evidence type="ECO:0000313" key="11">
    <source>
        <dbReference type="Proteomes" id="UP000282483"/>
    </source>
</evidence>
<evidence type="ECO:0000313" key="10">
    <source>
        <dbReference type="EMBL" id="BBB15903.1"/>
    </source>
</evidence>
<reference evidence="10 11" key="1">
    <citation type="submission" date="2017-03" db="EMBL/GenBank/DDBJ databases">
        <title>The genome sequence of Candidatus Rickettsiella viridis.</title>
        <authorList>
            <person name="Nikoh N."/>
            <person name="Tsuchida T."/>
            <person name="Yamaguchi K."/>
            <person name="Maeda T."/>
            <person name="Shigenobu S."/>
            <person name="Fukatsu T."/>
        </authorList>
    </citation>
    <scope>NUCLEOTIDE SEQUENCE [LARGE SCALE GENOMIC DNA]</scope>
    <source>
        <strain evidence="10 11">Ap-RA04</strain>
    </source>
</reference>
<feature type="modified residue" description="N6-(pyridoxal phosphate)lysine" evidence="9">
    <location>
        <position position="261"/>
    </location>
</feature>
<dbReference type="UniPathway" id="UPA00078">
    <property type="reaction ID" value="UER00160"/>
</dbReference>
<evidence type="ECO:0000256" key="8">
    <source>
        <dbReference type="ARBA" id="ARBA00048449"/>
    </source>
</evidence>
<evidence type="ECO:0000256" key="5">
    <source>
        <dbReference type="ARBA" id="ARBA00022691"/>
    </source>
</evidence>
<name>A0A2Z5UXP2_9COXI</name>
<dbReference type="InterPro" id="IPR005814">
    <property type="entry name" value="Aminotrans_3"/>
</dbReference>
<feature type="binding site" evidence="9">
    <location>
        <begin position="297"/>
        <end position="298"/>
    </location>
    <ligand>
        <name>pyridoxal 5'-phosphate</name>
        <dbReference type="ChEBI" id="CHEBI:597326"/>
    </ligand>
</feature>
<dbReference type="InterPro" id="IPR015421">
    <property type="entry name" value="PyrdxlP-dep_Trfase_major"/>
</dbReference>
<accession>A0A2Z5UXP2</accession>